<dbReference type="GO" id="GO:0006261">
    <property type="term" value="P:DNA-templated DNA replication"/>
    <property type="evidence" value="ECO:0007669"/>
    <property type="project" value="TreeGrafter"/>
</dbReference>
<evidence type="ECO:0000313" key="1">
    <source>
        <dbReference type="EMBL" id="OGC52795.1"/>
    </source>
</evidence>
<dbReference type="Gene3D" id="3.40.50.300">
    <property type="entry name" value="P-loop containing nucleotide triphosphate hydrolases"/>
    <property type="match status" value="1"/>
</dbReference>
<dbReference type="STRING" id="1802620.A3D91_02045"/>
<evidence type="ECO:0008006" key="3">
    <source>
        <dbReference type="Google" id="ProtNLM"/>
    </source>
</evidence>
<dbReference type="AlphaFoldDB" id="A0A1F4V6I7"/>
<name>A0A1F4V6I7_UNCKA</name>
<dbReference type="Pfam" id="PF13177">
    <property type="entry name" value="DNA_pol3_delta2"/>
    <property type="match status" value="1"/>
</dbReference>
<sequence length="235" mass="26350">MNGSIIIFGSSQDSREKKCFEIAQSLELANSENNPDLKILKTIDDKKSIGIDDIREAVKFLSNKPFSHKYKLLVISESHYMTREAQNALLKTLEEPPAYATLILLAKTEESVLPTVLSRCRKISLNKSMKSDSTSETENVFFTELLNQSTGDRLEWAAETSKKDKKEIIDNLEILMLEGRSYLKEQTGGGAVTLLNNLNKVKSDLENTNLSAKIALEFIATNTRNPSHTNLKHSN</sequence>
<reference evidence="1 2" key="1">
    <citation type="journal article" date="2016" name="Nat. Commun.">
        <title>Thousands of microbial genomes shed light on interconnected biogeochemical processes in an aquifer system.</title>
        <authorList>
            <person name="Anantharaman K."/>
            <person name="Brown C.T."/>
            <person name="Hug L.A."/>
            <person name="Sharon I."/>
            <person name="Castelle C.J."/>
            <person name="Probst A.J."/>
            <person name="Thomas B.C."/>
            <person name="Singh A."/>
            <person name="Wilkins M.J."/>
            <person name="Karaoz U."/>
            <person name="Brodie E.L."/>
            <person name="Williams K.H."/>
            <person name="Hubbard S.S."/>
            <person name="Banfield J.F."/>
        </authorList>
    </citation>
    <scope>NUCLEOTIDE SEQUENCE [LARGE SCALE GENOMIC DNA]</scope>
</reference>
<dbReference type="Proteomes" id="UP000178127">
    <property type="component" value="Unassembled WGS sequence"/>
</dbReference>
<dbReference type="EMBL" id="MEVD01000021">
    <property type="protein sequence ID" value="OGC52795.1"/>
    <property type="molecule type" value="Genomic_DNA"/>
</dbReference>
<protein>
    <recommendedName>
        <fullName evidence="3">DNA polymerase III subunit delta</fullName>
    </recommendedName>
</protein>
<dbReference type="InterPro" id="IPR050238">
    <property type="entry name" value="DNA_Rep/Repair_Clamp_Loader"/>
</dbReference>
<accession>A0A1F4V6I7</accession>
<proteinExistence type="predicted"/>
<dbReference type="PANTHER" id="PTHR11669:SF8">
    <property type="entry name" value="DNA POLYMERASE III SUBUNIT DELTA"/>
    <property type="match status" value="1"/>
</dbReference>
<organism evidence="1 2">
    <name type="scientific">candidate division WWE3 bacterium RIFCSPHIGHO2_02_FULL_38_14</name>
    <dbReference type="NCBI Taxonomy" id="1802620"/>
    <lineage>
        <taxon>Bacteria</taxon>
        <taxon>Katanobacteria</taxon>
    </lineage>
</organism>
<dbReference type="PANTHER" id="PTHR11669">
    <property type="entry name" value="REPLICATION FACTOR C / DNA POLYMERASE III GAMMA-TAU SUBUNIT"/>
    <property type="match status" value="1"/>
</dbReference>
<comment type="caution">
    <text evidence="1">The sequence shown here is derived from an EMBL/GenBank/DDBJ whole genome shotgun (WGS) entry which is preliminary data.</text>
</comment>
<dbReference type="InterPro" id="IPR027417">
    <property type="entry name" value="P-loop_NTPase"/>
</dbReference>
<evidence type="ECO:0000313" key="2">
    <source>
        <dbReference type="Proteomes" id="UP000178127"/>
    </source>
</evidence>
<gene>
    <name evidence="1" type="ORF">A3D91_02045</name>
</gene>
<dbReference type="SUPFAM" id="SSF52540">
    <property type="entry name" value="P-loop containing nucleoside triphosphate hydrolases"/>
    <property type="match status" value="1"/>
</dbReference>